<feature type="transmembrane region" description="Helical" evidence="1">
    <location>
        <begin position="85"/>
        <end position="109"/>
    </location>
</feature>
<protein>
    <submittedName>
        <fullName evidence="2">ENV1 protein</fullName>
    </submittedName>
</protein>
<dbReference type="InterPro" id="IPR018154">
    <property type="entry name" value="TLV/ENV_coat_polyprotein"/>
</dbReference>
<dbReference type="Pfam" id="PF00429">
    <property type="entry name" value="TLV_coat"/>
    <property type="match status" value="1"/>
</dbReference>
<feature type="transmembrane region" description="Helical" evidence="1">
    <location>
        <begin position="216"/>
        <end position="242"/>
    </location>
</feature>
<evidence type="ECO:0000313" key="3">
    <source>
        <dbReference type="Proteomes" id="UP000584326"/>
    </source>
</evidence>
<keyword evidence="1" id="KW-1133">Transmembrane helix</keyword>
<name>A0A7L4GRF9_PODST</name>
<dbReference type="CDD" id="cd09851">
    <property type="entry name" value="HTLV-1-like_HR1-HR2"/>
    <property type="match status" value="1"/>
</dbReference>
<reference evidence="2 3" key="1">
    <citation type="submission" date="2020-02" db="EMBL/GenBank/DDBJ databases">
        <title>Bird 10,000 Genomes (B10K) Project - Family phase.</title>
        <authorList>
            <person name="Zhang G."/>
        </authorList>
    </citation>
    <scope>NUCLEOTIDE SEQUENCE [LARGE SCALE GENOMIC DNA]</scope>
    <source>
        <strain evidence="2">B10K-DU-001-40</strain>
        <tissue evidence="2">Muscle</tissue>
    </source>
</reference>
<dbReference type="PANTHER" id="PTHR10424:SF82">
    <property type="entry name" value="ENVELOPE GLYCOPROTEIN-RELATED"/>
    <property type="match status" value="1"/>
</dbReference>
<comment type="caution">
    <text evidence="2">The sequence shown here is derived from an EMBL/GenBank/DDBJ whole genome shotgun (WGS) entry which is preliminary data.</text>
</comment>
<proteinExistence type="predicted"/>
<evidence type="ECO:0000256" key="1">
    <source>
        <dbReference type="SAM" id="Phobius"/>
    </source>
</evidence>
<organism evidence="2 3">
    <name type="scientific">Podargus strigoides</name>
    <name type="common">Tawny frogmouth</name>
    <name type="synonym">Caprimulgus strigoides</name>
    <dbReference type="NCBI Taxonomy" id="8905"/>
    <lineage>
        <taxon>Eukaryota</taxon>
        <taxon>Metazoa</taxon>
        <taxon>Chordata</taxon>
        <taxon>Craniata</taxon>
        <taxon>Vertebrata</taxon>
        <taxon>Euteleostomi</taxon>
        <taxon>Archelosauria</taxon>
        <taxon>Archosauria</taxon>
        <taxon>Dinosauria</taxon>
        <taxon>Saurischia</taxon>
        <taxon>Theropoda</taxon>
        <taxon>Coelurosauria</taxon>
        <taxon>Aves</taxon>
        <taxon>Neognathae</taxon>
        <taxon>Neoaves</taxon>
        <taxon>Strisores</taxon>
        <taxon>Caprimulgiformes</taxon>
        <taxon>Podargidae</taxon>
        <taxon>Podargus</taxon>
    </lineage>
</organism>
<dbReference type="EMBL" id="VZTK01013054">
    <property type="protein sequence ID" value="NXX15615.1"/>
    <property type="molecule type" value="Genomic_DNA"/>
</dbReference>
<dbReference type="AlphaFoldDB" id="A0A7L4GRF9"/>
<keyword evidence="3" id="KW-1185">Reference proteome</keyword>
<dbReference type="PANTHER" id="PTHR10424">
    <property type="entry name" value="VIRAL ENVELOPE PROTEIN"/>
    <property type="match status" value="1"/>
</dbReference>
<dbReference type="Proteomes" id="UP000584326">
    <property type="component" value="Unassembled WGS sequence"/>
</dbReference>
<dbReference type="SUPFAM" id="SSF58069">
    <property type="entry name" value="Virus ectodomain"/>
    <property type="match status" value="1"/>
</dbReference>
<accession>A0A7L4GRF9</accession>
<feature type="non-terminal residue" evidence="2">
    <location>
        <position position="1"/>
    </location>
</feature>
<evidence type="ECO:0000313" key="2">
    <source>
        <dbReference type="EMBL" id="NXX15615.1"/>
    </source>
</evidence>
<gene>
    <name evidence="2" type="primary">Env1_1</name>
    <name evidence="2" type="ORF">PODSTR_R14886</name>
</gene>
<keyword evidence="1" id="KW-0472">Membrane</keyword>
<keyword evidence="1" id="KW-0812">Transmembrane</keyword>
<dbReference type="Gene3D" id="1.10.287.210">
    <property type="match status" value="1"/>
</dbReference>
<feature type="non-terminal residue" evidence="2">
    <location>
        <position position="295"/>
    </location>
</feature>
<sequence length="295" mass="33499">FRIVCGTIENNINKAKSRWIIPQREARWICSKTGLPPCISLNVFNPSREYCIQVAIIPKVLYHQENVLYDYWNTETQHRAKREPITAITITTLLGLGAVGAGTGVASLVQQNREFSALRAAVDEDLERIKKSMTALEKSLTSLSEVVLQNRRGMDLLFLQQGGLCAALREECCFYADHTGIVRDTMAKLREGLEKRKKEREAQQSWYESWFTQSPWLTTLLSTIAGPLATLMLILTFGPCILNQITRLIKDRLEAANLMLLKQNLEDSTIEQEVIDISLAQRIVAQFDQQNDKNK</sequence>
<dbReference type="OrthoDB" id="9633697at2759"/>